<evidence type="ECO:0000313" key="1">
    <source>
        <dbReference type="EMBL" id="CAG8487711.1"/>
    </source>
</evidence>
<gene>
    <name evidence="1" type="ORF">ACOLOM_LOCUS2252</name>
</gene>
<comment type="caution">
    <text evidence="1">The sequence shown here is derived from an EMBL/GenBank/DDBJ whole genome shotgun (WGS) entry which is preliminary data.</text>
</comment>
<protein>
    <submittedName>
        <fullName evidence="1">10585_t:CDS:1</fullName>
    </submittedName>
</protein>
<evidence type="ECO:0000313" key="2">
    <source>
        <dbReference type="Proteomes" id="UP000789525"/>
    </source>
</evidence>
<dbReference type="EMBL" id="CAJVPT010002809">
    <property type="protein sequence ID" value="CAG8487711.1"/>
    <property type="molecule type" value="Genomic_DNA"/>
</dbReference>
<organism evidence="1 2">
    <name type="scientific">Acaulospora colombiana</name>
    <dbReference type="NCBI Taxonomy" id="27376"/>
    <lineage>
        <taxon>Eukaryota</taxon>
        <taxon>Fungi</taxon>
        <taxon>Fungi incertae sedis</taxon>
        <taxon>Mucoromycota</taxon>
        <taxon>Glomeromycotina</taxon>
        <taxon>Glomeromycetes</taxon>
        <taxon>Diversisporales</taxon>
        <taxon>Acaulosporaceae</taxon>
        <taxon>Acaulospora</taxon>
    </lineage>
</organism>
<sequence length="178" mass="21000">RGNRESEKFDDLQLIWAQYSFTELTLKRNKWDSTIWDRLILETLFTSWTAMDLLDYDEGSECDLFSDFCETLGLEDVFENEEEMNQQITFDDEERLIESLLPNHGITIYSPQKHQDLPTLGNLKWNLSSDRLGEFSAALVYCNKKRDLYLLENNIELPETQEIPIEWIKFISNNANSE</sequence>
<name>A0ACA9KSH1_9GLOM</name>
<feature type="non-terminal residue" evidence="1">
    <location>
        <position position="1"/>
    </location>
</feature>
<accession>A0ACA9KSH1</accession>
<feature type="non-terminal residue" evidence="1">
    <location>
        <position position="178"/>
    </location>
</feature>
<dbReference type="Proteomes" id="UP000789525">
    <property type="component" value="Unassembled WGS sequence"/>
</dbReference>
<keyword evidence="2" id="KW-1185">Reference proteome</keyword>
<proteinExistence type="predicted"/>
<reference evidence="1" key="1">
    <citation type="submission" date="2021-06" db="EMBL/GenBank/DDBJ databases">
        <authorList>
            <person name="Kallberg Y."/>
            <person name="Tangrot J."/>
            <person name="Rosling A."/>
        </authorList>
    </citation>
    <scope>NUCLEOTIDE SEQUENCE</scope>
    <source>
        <strain evidence="1">CL356</strain>
    </source>
</reference>